<dbReference type="AlphaFoldDB" id="A0A0W1RCS2"/>
<name>A0A0W1RCS2_9EURY</name>
<dbReference type="InterPro" id="IPR008964">
    <property type="entry name" value="Invasin/intimin_cell_adhesion"/>
</dbReference>
<dbReference type="OrthoDB" id="300879at2157"/>
<accession>A0A0W1RCS2</accession>
<evidence type="ECO:0000259" key="2">
    <source>
        <dbReference type="Pfam" id="PF24107"/>
    </source>
</evidence>
<comment type="caution">
    <text evidence="3">The sequence shown here is derived from an EMBL/GenBank/DDBJ whole genome shotgun (WGS) entry which is preliminary data.</text>
</comment>
<dbReference type="SUPFAM" id="SSF49373">
    <property type="entry name" value="Invasin/intimin cell-adhesion fragments"/>
    <property type="match status" value="1"/>
</dbReference>
<sequence length="162" mass="17208">MFDRCKRQFGSLRRQFDGFRRDERAIEGLPIRLVIALVVGVASLSVMMNMITGIQGLAVVEVDVRPSPDVVSPGEETLTLTAVDANGDPVADATVVVKSGTAGLEQVQTATTDTNGEATVRIDSSLGANQEDGTLVVEVKPPAGSEFVDRRANTKILVIRGV</sequence>
<feature type="domain" description="DUF7382" evidence="2">
    <location>
        <begin position="57"/>
        <end position="120"/>
    </location>
</feature>
<gene>
    <name evidence="3" type="ORF">AUR64_06650</name>
</gene>
<evidence type="ECO:0000313" key="3">
    <source>
        <dbReference type="EMBL" id="KTG10860.1"/>
    </source>
</evidence>
<dbReference type="Proteomes" id="UP000054387">
    <property type="component" value="Unassembled WGS sequence"/>
</dbReference>
<dbReference type="EMBL" id="LOPU01000016">
    <property type="protein sequence ID" value="KTG10860.1"/>
    <property type="molecule type" value="Genomic_DNA"/>
</dbReference>
<keyword evidence="1" id="KW-1133">Transmembrane helix</keyword>
<evidence type="ECO:0000313" key="4">
    <source>
        <dbReference type="Proteomes" id="UP000054387"/>
    </source>
</evidence>
<keyword evidence="1" id="KW-0472">Membrane</keyword>
<keyword evidence="4" id="KW-1185">Reference proteome</keyword>
<feature type="transmembrane region" description="Helical" evidence="1">
    <location>
        <begin position="29"/>
        <end position="51"/>
    </location>
</feature>
<dbReference type="InterPro" id="IPR013783">
    <property type="entry name" value="Ig-like_fold"/>
</dbReference>
<dbReference type="InterPro" id="IPR055806">
    <property type="entry name" value="DUF7382"/>
</dbReference>
<reference evidence="3 4" key="1">
    <citation type="submission" date="2015-12" db="EMBL/GenBank/DDBJ databases">
        <title>Haloprofundus marisrubri gen. nov., sp. nov., an extremely halophilic archaeon isolated from the Discovery deep brine-seawater interface in the Red Sea.</title>
        <authorList>
            <person name="Zhang G."/>
            <person name="Stingl U."/>
            <person name="Rashid M."/>
        </authorList>
    </citation>
    <scope>NUCLEOTIDE SEQUENCE [LARGE SCALE GENOMIC DNA]</scope>
    <source>
        <strain evidence="3 4">SB9</strain>
    </source>
</reference>
<organism evidence="3 4">
    <name type="scientific">Haloprofundus marisrubri</name>
    <dbReference type="NCBI Taxonomy" id="1514971"/>
    <lineage>
        <taxon>Archaea</taxon>
        <taxon>Methanobacteriati</taxon>
        <taxon>Methanobacteriota</taxon>
        <taxon>Stenosarchaea group</taxon>
        <taxon>Halobacteria</taxon>
        <taxon>Halobacteriales</taxon>
        <taxon>Haloferacaceae</taxon>
        <taxon>Haloprofundus</taxon>
    </lineage>
</organism>
<evidence type="ECO:0000256" key="1">
    <source>
        <dbReference type="SAM" id="Phobius"/>
    </source>
</evidence>
<protein>
    <submittedName>
        <fullName evidence="3">Ig domain-containing protein group 1 domain-containing protein</fullName>
    </submittedName>
</protein>
<dbReference type="Pfam" id="PF24107">
    <property type="entry name" value="DUF7382"/>
    <property type="match status" value="1"/>
</dbReference>
<proteinExistence type="predicted"/>
<dbReference type="Gene3D" id="2.60.40.10">
    <property type="entry name" value="Immunoglobulins"/>
    <property type="match status" value="1"/>
</dbReference>
<keyword evidence="1" id="KW-0812">Transmembrane</keyword>
<dbReference type="RefSeq" id="WP_058580658.1">
    <property type="nucleotide sequence ID" value="NZ_LOPU01000016.1"/>
</dbReference>